<sequence length="170" mass="17923">MLAFLLRPSALIEGKGWRKAKPAAALSKAKLKQAKTHCYSEGAREARGSCRAGCRGVWEVFGALSNGGGHTATPPRHRIQHAKRGAGNEGQGGGGKKPAHTAPKRRENAVCQLCAARVTDGVETHSSRTRNEATTTRFDRTPDGALSRAATAWDGRGREWAAAKEAAAAG</sequence>
<evidence type="ECO:0000256" key="1">
    <source>
        <dbReference type="SAM" id="MobiDB-lite"/>
    </source>
</evidence>
<feature type="compositionally biased region" description="Basic residues" evidence="1">
    <location>
        <begin position="75"/>
        <end position="84"/>
    </location>
</feature>
<organism evidence="2">
    <name type="scientific">Anopheles sinensis</name>
    <name type="common">Mosquito</name>
    <dbReference type="NCBI Taxonomy" id="74873"/>
    <lineage>
        <taxon>Eukaryota</taxon>
        <taxon>Metazoa</taxon>
        <taxon>Ecdysozoa</taxon>
        <taxon>Arthropoda</taxon>
        <taxon>Hexapoda</taxon>
        <taxon>Insecta</taxon>
        <taxon>Pterygota</taxon>
        <taxon>Neoptera</taxon>
        <taxon>Endopterygota</taxon>
        <taxon>Diptera</taxon>
        <taxon>Nematocera</taxon>
        <taxon>Culicoidea</taxon>
        <taxon>Culicidae</taxon>
        <taxon>Anophelinae</taxon>
        <taxon>Anopheles</taxon>
    </lineage>
</organism>
<gene>
    <name evidence="2" type="ORF">ZHAS_00021034</name>
</gene>
<evidence type="ECO:0000313" key="4">
    <source>
        <dbReference type="Proteomes" id="UP000030765"/>
    </source>
</evidence>
<dbReference type="VEuPathDB" id="VectorBase:ASIC021034"/>
<evidence type="ECO:0000313" key="3">
    <source>
        <dbReference type="EnsemblMetazoa" id="ASIC021034-PA"/>
    </source>
</evidence>
<dbReference type="EMBL" id="KE525405">
    <property type="protein sequence ID" value="KFB52754.1"/>
    <property type="molecule type" value="Genomic_DNA"/>
</dbReference>
<dbReference type="Proteomes" id="UP000030765">
    <property type="component" value="Unassembled WGS sequence"/>
</dbReference>
<accession>A0A084WRB0</accession>
<feature type="region of interest" description="Disordered" evidence="1">
    <location>
        <begin position="122"/>
        <end position="142"/>
    </location>
</feature>
<evidence type="ECO:0000313" key="2">
    <source>
        <dbReference type="EMBL" id="KFB52754.1"/>
    </source>
</evidence>
<name>A0A084WRB0_ANOSI</name>
<keyword evidence="4" id="KW-1185">Reference proteome</keyword>
<feature type="region of interest" description="Disordered" evidence="1">
    <location>
        <begin position="66"/>
        <end position="105"/>
    </location>
</feature>
<reference evidence="3" key="2">
    <citation type="submission" date="2020-05" db="UniProtKB">
        <authorList>
            <consortium name="EnsemblMetazoa"/>
        </authorList>
    </citation>
    <scope>IDENTIFICATION</scope>
</reference>
<protein>
    <submittedName>
        <fullName evidence="2 3">Plasmid stabilization protein</fullName>
    </submittedName>
</protein>
<dbReference type="AlphaFoldDB" id="A0A084WRB0"/>
<feature type="compositionally biased region" description="Gly residues" evidence="1">
    <location>
        <begin position="87"/>
        <end position="96"/>
    </location>
</feature>
<reference evidence="2 4" key="1">
    <citation type="journal article" date="2014" name="BMC Genomics">
        <title>Genome sequence of Anopheles sinensis provides insight into genetics basis of mosquito competence for malaria parasites.</title>
        <authorList>
            <person name="Zhou D."/>
            <person name="Zhang D."/>
            <person name="Ding G."/>
            <person name="Shi L."/>
            <person name="Hou Q."/>
            <person name="Ye Y."/>
            <person name="Xu Y."/>
            <person name="Zhou H."/>
            <person name="Xiong C."/>
            <person name="Li S."/>
            <person name="Yu J."/>
            <person name="Hong S."/>
            <person name="Yu X."/>
            <person name="Zou P."/>
            <person name="Chen C."/>
            <person name="Chang X."/>
            <person name="Wang W."/>
            <person name="Lv Y."/>
            <person name="Sun Y."/>
            <person name="Ma L."/>
            <person name="Shen B."/>
            <person name="Zhu C."/>
        </authorList>
    </citation>
    <scope>NUCLEOTIDE SEQUENCE [LARGE SCALE GENOMIC DNA]</scope>
</reference>
<dbReference type="EMBL" id="ATLV01026008">
    <property type="status" value="NOT_ANNOTATED_CDS"/>
    <property type="molecule type" value="Genomic_DNA"/>
</dbReference>
<dbReference type="EnsemblMetazoa" id="ASIC021034-RA">
    <property type="protein sequence ID" value="ASIC021034-PA"/>
    <property type="gene ID" value="ASIC021034"/>
</dbReference>
<proteinExistence type="predicted"/>